<comment type="caution">
    <text evidence="2">The sequence shown here is derived from an EMBL/GenBank/DDBJ whole genome shotgun (WGS) entry which is preliminary data.</text>
</comment>
<organism evidence="2 3">
    <name type="scientific">Kribbella pratensis</name>
    <dbReference type="NCBI Taxonomy" id="2512112"/>
    <lineage>
        <taxon>Bacteria</taxon>
        <taxon>Bacillati</taxon>
        <taxon>Actinomycetota</taxon>
        <taxon>Actinomycetes</taxon>
        <taxon>Propionibacteriales</taxon>
        <taxon>Kribbellaceae</taxon>
        <taxon>Kribbella</taxon>
    </lineage>
</organism>
<dbReference type="Proteomes" id="UP000295146">
    <property type="component" value="Unassembled WGS sequence"/>
</dbReference>
<keyword evidence="3" id="KW-1185">Reference proteome</keyword>
<dbReference type="InterPro" id="IPR024976">
    <property type="entry name" value="DUF3885"/>
</dbReference>
<gene>
    <name evidence="2" type="ORF">EV653_6463</name>
</gene>
<name>A0A4R8C3P8_9ACTN</name>
<feature type="domain" description="DUF3885" evidence="1">
    <location>
        <begin position="47"/>
        <end position="192"/>
    </location>
</feature>
<proteinExistence type="predicted"/>
<evidence type="ECO:0000259" key="1">
    <source>
        <dbReference type="Pfam" id="PF13021"/>
    </source>
</evidence>
<dbReference type="AlphaFoldDB" id="A0A4R8C3P8"/>
<dbReference type="Pfam" id="PF13021">
    <property type="entry name" value="DUF3885"/>
    <property type="match status" value="1"/>
</dbReference>
<sequence>MRGGWLRVRGLTGDFRRAEDSERARRFSAEWERVWPGCQPMVESFRGWERFYSLPRGKRYADTAEEYDEIVRRHRAVLEAVSGGLRSEQLVVIGRDYGPRDLATGWTRRYLPGAWPWRRWFGGESWSFFWVKSGLTDAELDRLLVATADDQTDLIVVGPGLGWIYAPYDGGGDVLAPDQDVLRERFSEWLPD</sequence>
<reference evidence="2 3" key="1">
    <citation type="submission" date="2019-03" db="EMBL/GenBank/DDBJ databases">
        <title>Genomic Encyclopedia of Type Strains, Phase III (KMG-III): the genomes of soil and plant-associated and newly described type strains.</title>
        <authorList>
            <person name="Whitman W."/>
        </authorList>
    </citation>
    <scope>NUCLEOTIDE SEQUENCE [LARGE SCALE GENOMIC DNA]</scope>
    <source>
        <strain evidence="2 3">VKM Ac-2573</strain>
    </source>
</reference>
<evidence type="ECO:0000313" key="3">
    <source>
        <dbReference type="Proteomes" id="UP000295146"/>
    </source>
</evidence>
<evidence type="ECO:0000313" key="2">
    <source>
        <dbReference type="EMBL" id="TDW66435.1"/>
    </source>
</evidence>
<protein>
    <recommendedName>
        <fullName evidence="1">DUF3885 domain-containing protein</fullName>
    </recommendedName>
</protein>
<accession>A0A4R8C3P8</accession>
<dbReference type="EMBL" id="SODP01000003">
    <property type="protein sequence ID" value="TDW66435.1"/>
    <property type="molecule type" value="Genomic_DNA"/>
</dbReference>